<evidence type="ECO:0000256" key="2">
    <source>
        <dbReference type="ARBA" id="ARBA00010838"/>
    </source>
</evidence>
<dbReference type="Proteomes" id="UP000521017">
    <property type="component" value="Unassembled WGS sequence"/>
</dbReference>
<evidence type="ECO:0000256" key="10">
    <source>
        <dbReference type="PIRSR" id="PIRSR617736-2"/>
    </source>
</evidence>
<dbReference type="FunFam" id="3.20.20.80:FF:000004">
    <property type="entry name" value="Beta-glucosidase 6-phospho-beta-glucosidase"/>
    <property type="match status" value="1"/>
</dbReference>
<dbReference type="AlphaFoldDB" id="A0A7X0IZP0"/>
<keyword evidence="6" id="KW-0119">Carbohydrate metabolism</keyword>
<dbReference type="Gene3D" id="3.20.20.80">
    <property type="entry name" value="Glycosidases"/>
    <property type="match status" value="1"/>
</dbReference>
<dbReference type="EC" id="3.2.1.21" evidence="3 11"/>
<evidence type="ECO:0000256" key="11">
    <source>
        <dbReference type="RuleBase" id="RU361175"/>
    </source>
</evidence>
<sequence length="495" mass="55901">MLIRNNGPKNFARRNFIKSAGITALGLSVAPALISFKNPQEHERKSSERMFPEGFLWGTATAAYQVEGAVNEDNRGATIWDTFSHIPGKIKNNDNGDVACDMYHRYKSDVQLMKELNIKSFRFSIAWSRIFPNGTGTPNQKGLDFYKRLTDDLLANDIEPFATLYHWDLPQAIQDKFKGWESRDTAKAFGDYAGYVAKNLGERVKHYFTINELRTFVELGYGNGMFAPGLKLPARNLNQVRHHSLLAHGLAVQAIRANGNAGTRIGLAENLDVPVPIIDTPENIKASEIAMRESNAGYLTVIMEGKYTEKFLQNAGADAPIFTPEDLNIISSPLDFLGINIYMPSQYVQAANNADGYKTIPFAKSHPRSTSEWQVLGPEALYWGPKNVQKIWNAKEIYITENGISGADELTADKQVYDTDRISFMRNYLTQLQKATSEGVPVKGYFYWSMMDNFEWASGYDTRFGLYYVDYKTLERIPKESARYFKALAQSNKVR</sequence>
<feature type="binding site" evidence="10">
    <location>
        <position position="65"/>
    </location>
    <ligand>
        <name>substrate</name>
    </ligand>
</feature>
<dbReference type="Pfam" id="PF00232">
    <property type="entry name" value="Glyco_hydro_1"/>
    <property type="match status" value="1"/>
</dbReference>
<evidence type="ECO:0000256" key="7">
    <source>
        <dbReference type="ARBA" id="ARBA00023295"/>
    </source>
</evidence>
<dbReference type="InterPro" id="IPR033132">
    <property type="entry name" value="GH_1_N_CS"/>
</dbReference>
<dbReference type="GO" id="GO:0008422">
    <property type="term" value="F:beta-glucosidase activity"/>
    <property type="evidence" value="ECO:0007669"/>
    <property type="project" value="UniProtKB-EC"/>
</dbReference>
<feature type="binding site" evidence="10">
    <location>
        <position position="211"/>
    </location>
    <ligand>
        <name>substrate</name>
    </ligand>
</feature>
<name>A0A7X0IZP0_9SPHI</name>
<dbReference type="PROSITE" id="PS00653">
    <property type="entry name" value="GLYCOSYL_HYDROL_F1_2"/>
    <property type="match status" value="1"/>
</dbReference>
<comment type="similarity">
    <text evidence="2 11">Belongs to the glycosyl hydrolase 1 family.</text>
</comment>
<dbReference type="NCBIfam" id="TIGR03356">
    <property type="entry name" value="BGL"/>
    <property type="match status" value="1"/>
</dbReference>
<evidence type="ECO:0000256" key="1">
    <source>
        <dbReference type="ARBA" id="ARBA00000448"/>
    </source>
</evidence>
<accession>A0A7X0IZP0</accession>
<dbReference type="PRINTS" id="PR00131">
    <property type="entry name" value="GLHYDRLASE1"/>
</dbReference>
<feature type="binding site" evidence="10">
    <location>
        <position position="166"/>
    </location>
    <ligand>
        <name>substrate</name>
    </ligand>
</feature>
<keyword evidence="8" id="KW-0624">Polysaccharide degradation</keyword>
<evidence type="ECO:0000256" key="6">
    <source>
        <dbReference type="ARBA" id="ARBA00023277"/>
    </source>
</evidence>
<evidence type="ECO:0000313" key="12">
    <source>
        <dbReference type="EMBL" id="MBB6498381.1"/>
    </source>
</evidence>
<dbReference type="SUPFAM" id="SSF51445">
    <property type="entry name" value="(Trans)glycosidases"/>
    <property type="match status" value="1"/>
</dbReference>
<dbReference type="PANTHER" id="PTHR10353:SF36">
    <property type="entry name" value="LP05116P"/>
    <property type="match status" value="1"/>
</dbReference>
<dbReference type="GO" id="GO:0005829">
    <property type="term" value="C:cytosol"/>
    <property type="evidence" value="ECO:0007669"/>
    <property type="project" value="TreeGrafter"/>
</dbReference>
<dbReference type="GO" id="GO:0030245">
    <property type="term" value="P:cellulose catabolic process"/>
    <property type="evidence" value="ECO:0007669"/>
    <property type="project" value="UniProtKB-KW"/>
</dbReference>
<dbReference type="PANTHER" id="PTHR10353">
    <property type="entry name" value="GLYCOSYL HYDROLASE"/>
    <property type="match status" value="1"/>
</dbReference>
<evidence type="ECO:0000256" key="4">
    <source>
        <dbReference type="ARBA" id="ARBA00022801"/>
    </source>
</evidence>
<comment type="caution">
    <text evidence="12">The sequence shown here is derived from an EMBL/GenBank/DDBJ whole genome shotgun (WGS) entry which is preliminary data.</text>
</comment>
<feature type="binding site" evidence="10">
    <location>
        <begin position="455"/>
        <end position="456"/>
    </location>
    <ligand>
        <name>substrate</name>
    </ligand>
</feature>
<feature type="active site" description="Proton donor" evidence="9">
    <location>
        <position position="212"/>
    </location>
</feature>
<proteinExistence type="inferred from homology"/>
<keyword evidence="7 11" id="KW-0326">Glycosidase</keyword>
<evidence type="ECO:0000313" key="13">
    <source>
        <dbReference type="Proteomes" id="UP000521017"/>
    </source>
</evidence>
<feature type="active site" description="Nucleophile" evidence="9">
    <location>
        <position position="401"/>
    </location>
</feature>
<evidence type="ECO:0000256" key="3">
    <source>
        <dbReference type="ARBA" id="ARBA00012744"/>
    </source>
</evidence>
<evidence type="ECO:0000256" key="9">
    <source>
        <dbReference type="PIRSR" id="PIRSR617736-1"/>
    </source>
</evidence>
<reference evidence="12 13" key="1">
    <citation type="submission" date="2020-08" db="EMBL/GenBank/DDBJ databases">
        <title>Genomic Encyclopedia of Type Strains, Phase IV (KMG-V): Genome sequencing to study the core and pangenomes of soil and plant-associated prokaryotes.</title>
        <authorList>
            <person name="Whitman W."/>
        </authorList>
    </citation>
    <scope>NUCLEOTIDE SEQUENCE [LARGE SCALE GENOMIC DNA]</scope>
    <source>
        <strain evidence="12 13">M2T3</strain>
    </source>
</reference>
<dbReference type="InterPro" id="IPR017853">
    <property type="entry name" value="GH"/>
</dbReference>
<feature type="binding site" evidence="10">
    <location>
        <position position="448"/>
    </location>
    <ligand>
        <name>substrate</name>
    </ligand>
</feature>
<gene>
    <name evidence="12" type="ORF">HDF25_000505</name>
</gene>
<protein>
    <recommendedName>
        <fullName evidence="3 11">Beta-glucosidase</fullName>
        <ecNumber evidence="3 11">3.2.1.21</ecNumber>
    </recommendedName>
</protein>
<dbReference type="RefSeq" id="WP_184622406.1">
    <property type="nucleotide sequence ID" value="NZ_JACHCC010000001.1"/>
</dbReference>
<keyword evidence="5" id="KW-0136">Cellulose degradation</keyword>
<feature type="binding site" evidence="10">
    <location>
        <position position="342"/>
    </location>
    <ligand>
        <name>substrate</name>
    </ligand>
</feature>
<evidence type="ECO:0000256" key="8">
    <source>
        <dbReference type="ARBA" id="ARBA00023326"/>
    </source>
</evidence>
<dbReference type="InterPro" id="IPR001360">
    <property type="entry name" value="Glyco_hydro_1"/>
</dbReference>
<organism evidence="12 13">
    <name type="scientific">Pedobacter cryoconitis</name>
    <dbReference type="NCBI Taxonomy" id="188932"/>
    <lineage>
        <taxon>Bacteria</taxon>
        <taxon>Pseudomonadati</taxon>
        <taxon>Bacteroidota</taxon>
        <taxon>Sphingobacteriia</taxon>
        <taxon>Sphingobacteriales</taxon>
        <taxon>Sphingobacteriaceae</taxon>
        <taxon>Pedobacter</taxon>
    </lineage>
</organism>
<comment type="catalytic activity">
    <reaction evidence="1 11">
        <text>Hydrolysis of terminal, non-reducing beta-D-glucosyl residues with release of beta-D-glucose.</text>
        <dbReference type="EC" id="3.2.1.21"/>
    </reaction>
</comment>
<dbReference type="InterPro" id="IPR017736">
    <property type="entry name" value="Glyco_hydro_1_beta-glucosidase"/>
</dbReference>
<dbReference type="EMBL" id="JACHCC010000001">
    <property type="protein sequence ID" value="MBB6498381.1"/>
    <property type="molecule type" value="Genomic_DNA"/>
</dbReference>
<evidence type="ECO:0000256" key="5">
    <source>
        <dbReference type="ARBA" id="ARBA00023001"/>
    </source>
</evidence>
<keyword evidence="4 11" id="KW-0378">Hydrolase</keyword>